<accession>A0AAP2RIG0</accession>
<dbReference type="RefSeq" id="WP_231062390.1">
    <property type="nucleotide sequence ID" value="NZ_JAJNOR010000004.1"/>
</dbReference>
<dbReference type="AlphaFoldDB" id="A0AAP2RIG0"/>
<dbReference type="EMBL" id="JAJNOR010000004">
    <property type="protein sequence ID" value="MCD2492496.1"/>
    <property type="molecule type" value="Genomic_DNA"/>
</dbReference>
<dbReference type="Proteomes" id="UP001299265">
    <property type="component" value="Unassembled WGS sequence"/>
</dbReference>
<keyword evidence="2" id="KW-1185">Reference proteome</keyword>
<evidence type="ECO:0000313" key="1">
    <source>
        <dbReference type="EMBL" id="MCD2492496.1"/>
    </source>
</evidence>
<evidence type="ECO:0000313" key="2">
    <source>
        <dbReference type="Proteomes" id="UP001299265"/>
    </source>
</evidence>
<organism evidence="1 2">
    <name type="scientific">Lientehia hominis</name>
    <dbReference type="NCBI Taxonomy" id="2897778"/>
    <lineage>
        <taxon>Bacteria</taxon>
        <taxon>Bacillati</taxon>
        <taxon>Bacillota</taxon>
        <taxon>Clostridia</taxon>
        <taxon>Lachnospirales</taxon>
        <taxon>Lachnospiraceae</taxon>
        <taxon>Lientehia</taxon>
    </lineage>
</organism>
<sequence>MTISDDNEQQWVHMLSAAGKPSPNLSDAQWQLAFQFLKSHTFSSEILPCQDAEYQSYRDFIEDTLSWIRRGHTAYVFFTYQIYDLLLFEKDRLSTRLIRDEGIYPYFMVWLQKEGRK</sequence>
<reference evidence="1 2" key="1">
    <citation type="submission" date="2021-11" db="EMBL/GenBank/DDBJ databases">
        <title>Lacrimispora sp. nov. NSJ-141 isolated from human feces.</title>
        <authorList>
            <person name="Abdugheni R."/>
        </authorList>
    </citation>
    <scope>NUCLEOTIDE SEQUENCE [LARGE SCALE GENOMIC DNA]</scope>
    <source>
        <strain evidence="1 2">NSJ-141</strain>
    </source>
</reference>
<name>A0AAP2RIG0_9FIRM</name>
<comment type="caution">
    <text evidence="1">The sequence shown here is derived from an EMBL/GenBank/DDBJ whole genome shotgun (WGS) entry which is preliminary data.</text>
</comment>
<protein>
    <submittedName>
        <fullName evidence="1">Uncharacterized protein</fullName>
    </submittedName>
</protein>
<proteinExistence type="predicted"/>
<gene>
    <name evidence="1" type="ORF">LQE92_07605</name>
</gene>